<evidence type="ECO:0000313" key="8">
    <source>
        <dbReference type="EMBL" id="CDY17456.1"/>
    </source>
</evidence>
<dbReference type="Pfam" id="PF00332">
    <property type="entry name" value="Glyco_hydro_17"/>
    <property type="match status" value="1"/>
</dbReference>
<keyword evidence="9" id="KW-1185">Reference proteome</keyword>
<dbReference type="SMR" id="A0A078FWU9"/>
<comment type="similarity">
    <text evidence="2 6">Belongs to the glycosyl hydrolase 17 family.</text>
</comment>
<dbReference type="AlphaFoldDB" id="A0A078FWU9"/>
<dbReference type="InterPro" id="IPR044965">
    <property type="entry name" value="Glyco_hydro_17_plant"/>
</dbReference>
<organism evidence="8 9">
    <name type="scientific">Brassica napus</name>
    <name type="common">Rape</name>
    <dbReference type="NCBI Taxonomy" id="3708"/>
    <lineage>
        <taxon>Eukaryota</taxon>
        <taxon>Viridiplantae</taxon>
        <taxon>Streptophyta</taxon>
        <taxon>Embryophyta</taxon>
        <taxon>Tracheophyta</taxon>
        <taxon>Spermatophyta</taxon>
        <taxon>Magnoliopsida</taxon>
        <taxon>eudicotyledons</taxon>
        <taxon>Gunneridae</taxon>
        <taxon>Pentapetalae</taxon>
        <taxon>rosids</taxon>
        <taxon>malvids</taxon>
        <taxon>Brassicales</taxon>
        <taxon>Brassicaceae</taxon>
        <taxon>Brassiceae</taxon>
        <taxon>Brassica</taxon>
    </lineage>
</organism>
<reference evidence="8 9" key="1">
    <citation type="journal article" date="2014" name="Science">
        <title>Plant genetics. Early allopolyploid evolution in the post-Neolithic Brassica napus oilseed genome.</title>
        <authorList>
            <person name="Chalhoub B."/>
            <person name="Denoeud F."/>
            <person name="Liu S."/>
            <person name="Parkin I.A."/>
            <person name="Tang H."/>
            <person name="Wang X."/>
            <person name="Chiquet J."/>
            <person name="Belcram H."/>
            <person name="Tong C."/>
            <person name="Samans B."/>
            <person name="Correa M."/>
            <person name="Da Silva C."/>
            <person name="Just J."/>
            <person name="Falentin C."/>
            <person name="Koh C.S."/>
            <person name="Le Clainche I."/>
            <person name="Bernard M."/>
            <person name="Bento P."/>
            <person name="Noel B."/>
            <person name="Labadie K."/>
            <person name="Alberti A."/>
            <person name="Charles M."/>
            <person name="Arnaud D."/>
            <person name="Guo H."/>
            <person name="Daviaud C."/>
            <person name="Alamery S."/>
            <person name="Jabbari K."/>
            <person name="Zhao M."/>
            <person name="Edger P.P."/>
            <person name="Chelaifa H."/>
            <person name="Tack D."/>
            <person name="Lassalle G."/>
            <person name="Mestiri I."/>
            <person name="Schnel N."/>
            <person name="Le Paslier M.C."/>
            <person name="Fan G."/>
            <person name="Renault V."/>
            <person name="Bayer P.E."/>
            <person name="Golicz A.A."/>
            <person name="Manoli S."/>
            <person name="Lee T.H."/>
            <person name="Thi V.H."/>
            <person name="Chalabi S."/>
            <person name="Hu Q."/>
            <person name="Fan C."/>
            <person name="Tollenaere R."/>
            <person name="Lu Y."/>
            <person name="Battail C."/>
            <person name="Shen J."/>
            <person name="Sidebottom C.H."/>
            <person name="Wang X."/>
            <person name="Canaguier A."/>
            <person name="Chauveau A."/>
            <person name="Berard A."/>
            <person name="Deniot G."/>
            <person name="Guan M."/>
            <person name="Liu Z."/>
            <person name="Sun F."/>
            <person name="Lim Y.P."/>
            <person name="Lyons E."/>
            <person name="Town C.D."/>
            <person name="Bancroft I."/>
            <person name="Wang X."/>
            <person name="Meng J."/>
            <person name="Ma J."/>
            <person name="Pires J.C."/>
            <person name="King G.J."/>
            <person name="Brunel D."/>
            <person name="Delourme R."/>
            <person name="Renard M."/>
            <person name="Aury J.M."/>
            <person name="Adams K.L."/>
            <person name="Batley J."/>
            <person name="Snowdon R.J."/>
            <person name="Tost J."/>
            <person name="Edwards D."/>
            <person name="Zhou Y."/>
            <person name="Hua W."/>
            <person name="Sharpe A.G."/>
            <person name="Paterson A.H."/>
            <person name="Guan C."/>
            <person name="Wincker P."/>
        </authorList>
    </citation>
    <scope>NUCLEOTIDE SEQUENCE [LARGE SCALE GENOMIC DNA]</scope>
    <source>
        <strain evidence="9">cv. Darmor-bzh</strain>
    </source>
</reference>
<dbReference type="GO" id="GO:0042973">
    <property type="term" value="F:glucan endo-1,3-beta-D-glucosidase activity"/>
    <property type="evidence" value="ECO:0007669"/>
    <property type="project" value="UniProtKB-EC"/>
</dbReference>
<evidence type="ECO:0000256" key="5">
    <source>
        <dbReference type="ARBA" id="ARBA00023295"/>
    </source>
</evidence>
<gene>
    <name evidence="8" type="primary">BnaC09g20810D</name>
    <name evidence="8" type="ORF">GSBRNA2T00095621001</name>
</gene>
<protein>
    <recommendedName>
        <fullName evidence="3">glucan endo-1,3-beta-D-glucosidase</fullName>
        <ecNumber evidence="3">3.2.1.39</ecNumber>
    </recommendedName>
</protein>
<evidence type="ECO:0000256" key="1">
    <source>
        <dbReference type="ARBA" id="ARBA00000382"/>
    </source>
</evidence>
<dbReference type="GO" id="GO:0005975">
    <property type="term" value="P:carbohydrate metabolic process"/>
    <property type="evidence" value="ECO:0007669"/>
    <property type="project" value="InterPro"/>
</dbReference>
<dbReference type="Proteomes" id="UP000028999">
    <property type="component" value="Unassembled WGS sequence"/>
</dbReference>
<dbReference type="GO" id="GO:0005886">
    <property type="term" value="C:plasma membrane"/>
    <property type="evidence" value="ECO:0000318"/>
    <property type="project" value="GO_Central"/>
</dbReference>
<evidence type="ECO:0000256" key="3">
    <source>
        <dbReference type="ARBA" id="ARBA00012780"/>
    </source>
</evidence>
<keyword evidence="4" id="KW-0378">Hydrolase</keyword>
<evidence type="ECO:0000256" key="7">
    <source>
        <dbReference type="SAM" id="MobiDB-lite"/>
    </source>
</evidence>
<dbReference type="PaxDb" id="3708-A0A078FWU9"/>
<dbReference type="InterPro" id="IPR000490">
    <property type="entry name" value="Glyco_hydro_17"/>
</dbReference>
<sequence length="170" mass="18901">MQPSNTSKPLSSQPISSDQSINPHSSTIILDSFPPRAFFNKTWDPVIIPLLKFLHSTNSPFLLNVYPDCVYHHATRLENANNYNSNLIQHVINKTGVVPVATYIYELYNEDTRPGPLSEKNWGLFYTNGTPVYALRLAGGGAVLANDTTNQTFCVAKEKVDKKMPPHPAS</sequence>
<name>A0A078FWU9_BRANA</name>
<dbReference type="STRING" id="3708.A0A078FWU9"/>
<dbReference type="Gene3D" id="3.20.20.80">
    <property type="entry name" value="Glycosidases"/>
    <property type="match status" value="2"/>
</dbReference>
<dbReference type="PANTHER" id="PTHR32227">
    <property type="entry name" value="GLUCAN ENDO-1,3-BETA-GLUCOSIDASE BG1-RELATED-RELATED"/>
    <property type="match status" value="1"/>
</dbReference>
<evidence type="ECO:0000256" key="2">
    <source>
        <dbReference type="ARBA" id="ARBA00008773"/>
    </source>
</evidence>
<dbReference type="EMBL" id="LK032073">
    <property type="protein sequence ID" value="CDY17456.1"/>
    <property type="molecule type" value="Genomic_DNA"/>
</dbReference>
<evidence type="ECO:0000256" key="6">
    <source>
        <dbReference type="RuleBase" id="RU004335"/>
    </source>
</evidence>
<accession>A0A078FWU9</accession>
<comment type="catalytic activity">
    <reaction evidence="1">
        <text>Hydrolysis of (1-&gt;3)-beta-D-glucosidic linkages in (1-&gt;3)-beta-D-glucans.</text>
        <dbReference type="EC" id="3.2.1.39"/>
    </reaction>
</comment>
<feature type="region of interest" description="Disordered" evidence="7">
    <location>
        <begin position="1"/>
        <end position="21"/>
    </location>
</feature>
<dbReference type="SUPFAM" id="SSF51445">
    <property type="entry name" value="(Trans)glycosidases"/>
    <property type="match status" value="1"/>
</dbReference>
<proteinExistence type="inferred from homology"/>
<keyword evidence="5" id="KW-0326">Glycosidase</keyword>
<dbReference type="InterPro" id="IPR017853">
    <property type="entry name" value="GH"/>
</dbReference>
<dbReference type="EC" id="3.2.1.39" evidence="3"/>
<dbReference type="Gramene" id="CDY17456">
    <property type="protein sequence ID" value="CDY17456"/>
    <property type="gene ID" value="GSBRNA2T00095621001"/>
</dbReference>
<evidence type="ECO:0000256" key="4">
    <source>
        <dbReference type="ARBA" id="ARBA00022801"/>
    </source>
</evidence>
<evidence type="ECO:0000313" key="9">
    <source>
        <dbReference type="Proteomes" id="UP000028999"/>
    </source>
</evidence>